<evidence type="ECO:0000313" key="2">
    <source>
        <dbReference type="EMBL" id="MFC5813253.1"/>
    </source>
</evidence>
<sequence length="44" mass="4689">MLPDTLKPGPARVEATMMELHPQGGLPPALFHAAHEQDVTLTAV</sequence>
<dbReference type="Pfam" id="PF19816">
    <property type="entry name" value="DUF6299"/>
    <property type="match status" value="1"/>
</dbReference>
<proteinExistence type="predicted"/>
<dbReference type="EMBL" id="JBHSNZ010000060">
    <property type="protein sequence ID" value="MFC5813253.1"/>
    <property type="molecule type" value="Genomic_DNA"/>
</dbReference>
<evidence type="ECO:0000259" key="1">
    <source>
        <dbReference type="Pfam" id="PF19816"/>
    </source>
</evidence>
<name>A0ABW1BJ99_9ACTN</name>
<feature type="domain" description="DUF6299" evidence="1">
    <location>
        <begin position="3"/>
        <end position="42"/>
    </location>
</feature>
<organism evidence="2 3">
    <name type="scientific">Streptomyces heilongjiangensis</name>
    <dbReference type="NCBI Taxonomy" id="945052"/>
    <lineage>
        <taxon>Bacteria</taxon>
        <taxon>Bacillati</taxon>
        <taxon>Actinomycetota</taxon>
        <taxon>Actinomycetes</taxon>
        <taxon>Kitasatosporales</taxon>
        <taxon>Streptomycetaceae</taxon>
        <taxon>Streptomyces</taxon>
    </lineage>
</organism>
<evidence type="ECO:0000313" key="3">
    <source>
        <dbReference type="Proteomes" id="UP001596112"/>
    </source>
</evidence>
<comment type="caution">
    <text evidence="2">The sequence shown here is derived from an EMBL/GenBank/DDBJ whole genome shotgun (WGS) entry which is preliminary data.</text>
</comment>
<protein>
    <submittedName>
        <fullName evidence="2">DUF6299 family protein</fullName>
    </submittedName>
</protein>
<reference evidence="3" key="1">
    <citation type="journal article" date="2019" name="Int. J. Syst. Evol. Microbiol.">
        <title>The Global Catalogue of Microorganisms (GCM) 10K type strain sequencing project: providing services to taxonomists for standard genome sequencing and annotation.</title>
        <authorList>
            <consortium name="The Broad Institute Genomics Platform"/>
            <consortium name="The Broad Institute Genome Sequencing Center for Infectious Disease"/>
            <person name="Wu L."/>
            <person name="Ma J."/>
        </authorList>
    </citation>
    <scope>NUCLEOTIDE SEQUENCE [LARGE SCALE GENOMIC DNA]</scope>
    <source>
        <strain evidence="3">JCM 9918</strain>
    </source>
</reference>
<gene>
    <name evidence="2" type="ORF">ACFQGO_38115</name>
</gene>
<dbReference type="Proteomes" id="UP001596112">
    <property type="component" value="Unassembled WGS sequence"/>
</dbReference>
<keyword evidence="3" id="KW-1185">Reference proteome</keyword>
<accession>A0ABW1BJ99</accession>
<dbReference type="RefSeq" id="WP_380969962.1">
    <property type="nucleotide sequence ID" value="NZ_JAQOSL010000091.1"/>
</dbReference>
<dbReference type="InterPro" id="IPR046266">
    <property type="entry name" value="DUF6299"/>
</dbReference>